<dbReference type="Proteomes" id="UP000571857">
    <property type="component" value="Unassembled WGS sequence"/>
</dbReference>
<dbReference type="AlphaFoldDB" id="A0ABD4HN43"/>
<sequence length="104" mass="12088">MNKQQKYLIFVIPVIEEGVPGIGTWLTSKVINKGGQSYLTFDWTEDIRQTIYFDTREQAEFIANKHRDHLQPHFCSVIKMNEEDINFLGINKAQIPGKFTILDD</sequence>
<organism evidence="1 2">
    <name type="scientific">Enterococcus gallinarum</name>
    <dbReference type="NCBI Taxonomy" id="1353"/>
    <lineage>
        <taxon>Bacteria</taxon>
        <taxon>Bacillati</taxon>
        <taxon>Bacillota</taxon>
        <taxon>Bacilli</taxon>
        <taxon>Lactobacillales</taxon>
        <taxon>Enterococcaceae</taxon>
        <taxon>Enterococcus</taxon>
    </lineage>
</organism>
<name>A0ABD4HN43_ENTGA</name>
<proteinExistence type="predicted"/>
<accession>A0ABD4HN43</accession>
<protein>
    <recommendedName>
        <fullName evidence="3">Monooxygenase</fullName>
    </recommendedName>
</protein>
<evidence type="ECO:0000313" key="2">
    <source>
        <dbReference type="Proteomes" id="UP000571857"/>
    </source>
</evidence>
<comment type="caution">
    <text evidence="1">The sequence shown here is derived from an EMBL/GenBank/DDBJ whole genome shotgun (WGS) entry which is preliminary data.</text>
</comment>
<evidence type="ECO:0008006" key="3">
    <source>
        <dbReference type="Google" id="ProtNLM"/>
    </source>
</evidence>
<evidence type="ECO:0000313" key="1">
    <source>
        <dbReference type="EMBL" id="MBA0972796.1"/>
    </source>
</evidence>
<dbReference type="RefSeq" id="WP_138372322.1">
    <property type="nucleotide sequence ID" value="NZ_CAJSZC010000008.1"/>
</dbReference>
<reference evidence="1 2" key="1">
    <citation type="submission" date="2020-06" db="EMBL/GenBank/DDBJ databases">
        <title>Crossreactivity between MHC class I-restricted antigens from cancer cells and an enterococcal bacteriophage.</title>
        <authorList>
            <person name="Fluckiger A."/>
            <person name="Daillere R."/>
            <person name="Sassi M."/>
            <person name="Cattoir V."/>
            <person name="Kroemer G."/>
            <person name="Zitvogel L."/>
        </authorList>
    </citation>
    <scope>NUCLEOTIDE SEQUENCE [LARGE SCALE GENOMIC DNA]</scope>
    <source>
        <strain evidence="1 2">EG4</strain>
    </source>
</reference>
<gene>
    <name evidence="1" type="ORF">HWH42_09415</name>
</gene>
<dbReference type="EMBL" id="JABXJK010000048">
    <property type="protein sequence ID" value="MBA0972796.1"/>
    <property type="molecule type" value="Genomic_DNA"/>
</dbReference>